<evidence type="ECO:0000256" key="1">
    <source>
        <dbReference type="ARBA" id="ARBA00022574"/>
    </source>
</evidence>
<keyword evidence="1" id="KW-0853">WD repeat</keyword>
<dbReference type="PANTHER" id="PTHR11227">
    <property type="entry name" value="WD-REPEAT PROTEIN INTERACTING WITH PHOSPHOINOSIDES WIPI -RELATED"/>
    <property type="match status" value="1"/>
</dbReference>
<organism evidence="3 4">
    <name type="scientific">Smittium culicis</name>
    <dbReference type="NCBI Taxonomy" id="133412"/>
    <lineage>
        <taxon>Eukaryota</taxon>
        <taxon>Fungi</taxon>
        <taxon>Fungi incertae sedis</taxon>
        <taxon>Zoopagomycota</taxon>
        <taxon>Kickxellomycotina</taxon>
        <taxon>Harpellomycetes</taxon>
        <taxon>Harpellales</taxon>
        <taxon>Legeriomycetaceae</taxon>
        <taxon>Smittium</taxon>
    </lineage>
</organism>
<dbReference type="STRING" id="133412.A0A1R1YHP0"/>
<sequence>MKHSCISVGTKDGYRIYNIDPFGKCYSKSYLCNITPLNLDQGGVSIVEMLFCTSLVALVGSGDHPQMSPRRLQIKNTKVTKLDLFYI</sequence>
<evidence type="ECO:0000256" key="2">
    <source>
        <dbReference type="ARBA" id="ARBA00022737"/>
    </source>
</evidence>
<dbReference type="OrthoDB" id="1667587at2759"/>
<keyword evidence="2" id="KW-0677">Repeat</keyword>
<evidence type="ECO:0000313" key="4">
    <source>
        <dbReference type="Proteomes" id="UP000187283"/>
    </source>
</evidence>
<gene>
    <name evidence="3" type="ORF">AYI70_g265</name>
</gene>
<name>A0A1R1YHP0_9FUNG</name>
<comment type="caution">
    <text evidence="3">The sequence shown here is derived from an EMBL/GenBank/DDBJ whole genome shotgun (WGS) entry which is preliminary data.</text>
</comment>
<accession>A0A1R1YHP0</accession>
<protein>
    <submittedName>
        <fullName evidence="3">Autophagy-related protein 18</fullName>
    </submittedName>
</protein>
<dbReference type="AlphaFoldDB" id="A0A1R1YHP0"/>
<proteinExistence type="predicted"/>
<keyword evidence="4" id="KW-1185">Reference proteome</keyword>
<reference evidence="3 4" key="1">
    <citation type="submission" date="2017-01" db="EMBL/GenBank/DDBJ databases">
        <authorList>
            <person name="Mah S.A."/>
            <person name="Swanson W.J."/>
            <person name="Moy G.W."/>
            <person name="Vacquier V.D."/>
        </authorList>
    </citation>
    <scope>NUCLEOTIDE SEQUENCE [LARGE SCALE GENOMIC DNA]</scope>
    <source>
        <strain evidence="3 4">GSMNP</strain>
    </source>
</reference>
<dbReference type="EMBL" id="LSSN01000034">
    <property type="protein sequence ID" value="OMJ26325.1"/>
    <property type="molecule type" value="Genomic_DNA"/>
</dbReference>
<dbReference type="InterPro" id="IPR048720">
    <property type="entry name" value="PROPPIN"/>
</dbReference>
<dbReference type="Proteomes" id="UP000187283">
    <property type="component" value="Unassembled WGS sequence"/>
</dbReference>
<evidence type="ECO:0000313" key="3">
    <source>
        <dbReference type="EMBL" id="OMJ26325.1"/>
    </source>
</evidence>